<dbReference type="AlphaFoldDB" id="A0AAC9NC70"/>
<proteinExistence type="predicted"/>
<evidence type="ECO:0000313" key="4">
    <source>
        <dbReference type="Proteomes" id="UP000177709"/>
    </source>
</evidence>
<organism evidence="3 4">
    <name type="scientific">Bacillus xiamenensis</name>
    <dbReference type="NCBI Taxonomy" id="1178537"/>
    <lineage>
        <taxon>Bacteria</taxon>
        <taxon>Bacillati</taxon>
        <taxon>Bacillota</taxon>
        <taxon>Bacilli</taxon>
        <taxon>Bacillales</taxon>
        <taxon>Bacillaceae</taxon>
        <taxon>Bacillus</taxon>
    </lineage>
</organism>
<protein>
    <recommendedName>
        <fullName evidence="5">Lipoprotein</fullName>
    </recommendedName>
</protein>
<dbReference type="RefSeq" id="WP_071168608.1">
    <property type="nucleotide sequence ID" value="NZ_CP017786.1"/>
</dbReference>
<dbReference type="KEGG" id="bxi:BK049_11925"/>
<dbReference type="PROSITE" id="PS51257">
    <property type="entry name" value="PROKAR_LIPOPROTEIN"/>
    <property type="match status" value="1"/>
</dbReference>
<keyword evidence="2" id="KW-0732">Signal</keyword>
<evidence type="ECO:0008006" key="5">
    <source>
        <dbReference type="Google" id="ProtNLM"/>
    </source>
</evidence>
<accession>A0AAC9NC70</accession>
<dbReference type="EMBL" id="CP017786">
    <property type="protein sequence ID" value="AOZ89332.1"/>
    <property type="molecule type" value="Genomic_DNA"/>
</dbReference>
<evidence type="ECO:0000256" key="2">
    <source>
        <dbReference type="SAM" id="SignalP"/>
    </source>
</evidence>
<feature type="signal peptide" evidence="2">
    <location>
        <begin position="1"/>
        <end position="25"/>
    </location>
</feature>
<sequence>MKTNKKTIIPVFLLVFTLMMGTACGKNESANGSSSNKAAAKQEKIEKMTDSEYASWYKGYLKRFEERIMSFVLSLVPLDEVYDKEWASDVETKIDSMRELLNEAKDKEVKVPDTYKKVNEYLVKADDKFESLFKDILKVIKRDKVSDDDLSFMNSRMKKALEEVDNAKKEMSKMKDNKANEKQKDKSNS</sequence>
<evidence type="ECO:0000313" key="3">
    <source>
        <dbReference type="EMBL" id="AOZ89332.1"/>
    </source>
</evidence>
<evidence type="ECO:0000256" key="1">
    <source>
        <dbReference type="SAM" id="MobiDB-lite"/>
    </source>
</evidence>
<name>A0AAC9NC70_9BACI</name>
<gene>
    <name evidence="3" type="ORF">BK049_11925</name>
</gene>
<feature type="chain" id="PRO_5042267865" description="Lipoprotein" evidence="2">
    <location>
        <begin position="26"/>
        <end position="189"/>
    </location>
</feature>
<feature type="region of interest" description="Disordered" evidence="1">
    <location>
        <begin position="166"/>
        <end position="189"/>
    </location>
</feature>
<dbReference type="Proteomes" id="UP000177709">
    <property type="component" value="Chromosome"/>
</dbReference>
<reference evidence="3 4" key="1">
    <citation type="submission" date="2016-10" db="EMBL/GenBank/DDBJ databases">
        <title>Whole genome sequence of hyper active fibrinolysis bacterium Bacillus pumilus strain VV3 isolated from fermented rice.</title>
        <authorList>
            <person name="Mariadas V.A."/>
            <person name="Vijayaraghavan P."/>
            <person name="Dhandapani V."/>
        </authorList>
    </citation>
    <scope>NUCLEOTIDE SEQUENCE [LARGE SCALE GENOMIC DNA]</scope>
    <source>
        <strain evidence="3 4">VV3</strain>
    </source>
</reference>